<gene>
    <name evidence="3" type="ORF">N864_23390</name>
</gene>
<evidence type="ECO:0000313" key="3">
    <source>
        <dbReference type="EMBL" id="EWT07722.1"/>
    </source>
</evidence>
<keyword evidence="1" id="KW-0732">Signal</keyword>
<dbReference type="OrthoDB" id="9764804at2"/>
<feature type="signal peptide" evidence="1">
    <location>
        <begin position="1"/>
        <end position="29"/>
    </location>
</feature>
<dbReference type="NCBIfam" id="NF045728">
    <property type="entry name" value="glycosyl_F510_1955"/>
    <property type="match status" value="1"/>
</dbReference>
<organism evidence="3 4">
    <name type="scientific">Intrasporangium chromatireducens Q5-1</name>
    <dbReference type="NCBI Taxonomy" id="584657"/>
    <lineage>
        <taxon>Bacteria</taxon>
        <taxon>Bacillati</taxon>
        <taxon>Actinomycetota</taxon>
        <taxon>Actinomycetes</taxon>
        <taxon>Micrococcales</taxon>
        <taxon>Intrasporangiaceae</taxon>
        <taxon>Intrasporangium</taxon>
    </lineage>
</organism>
<proteinExistence type="predicted"/>
<feature type="chain" id="PRO_5038893398" description="DUF6242 domain-containing protein" evidence="1">
    <location>
        <begin position="30"/>
        <end position="288"/>
    </location>
</feature>
<evidence type="ECO:0000256" key="1">
    <source>
        <dbReference type="SAM" id="SignalP"/>
    </source>
</evidence>
<feature type="domain" description="DUF6242" evidence="2">
    <location>
        <begin position="156"/>
        <end position="269"/>
    </location>
</feature>
<dbReference type="EMBL" id="AWQS01000005">
    <property type="protein sequence ID" value="EWT07722.1"/>
    <property type="molecule type" value="Genomic_DNA"/>
</dbReference>
<dbReference type="Proteomes" id="UP000019494">
    <property type="component" value="Unassembled WGS sequence"/>
</dbReference>
<dbReference type="Gene3D" id="2.130.10.10">
    <property type="entry name" value="YVTN repeat-like/Quinoprotein amine dehydrogenase"/>
    <property type="match status" value="2"/>
</dbReference>
<evidence type="ECO:0000313" key="4">
    <source>
        <dbReference type="Proteomes" id="UP000019494"/>
    </source>
</evidence>
<dbReference type="InterPro" id="IPR006311">
    <property type="entry name" value="TAT_signal"/>
</dbReference>
<reference evidence="4" key="1">
    <citation type="submission" date="2013-08" db="EMBL/GenBank/DDBJ databases">
        <title>Intrasporangium oryzae NRRL B-24470.</title>
        <authorList>
            <person name="Liu H."/>
            <person name="Wang G."/>
        </authorList>
    </citation>
    <scope>NUCLEOTIDE SEQUENCE [LARGE SCALE GENOMIC DNA]</scope>
    <source>
        <strain evidence="4">Q5-1</strain>
    </source>
</reference>
<dbReference type="InterPro" id="IPR058667">
    <property type="entry name" value="DUF6242_C"/>
</dbReference>
<dbReference type="CDD" id="cd15482">
    <property type="entry name" value="Sialidase_non-viral"/>
    <property type="match status" value="1"/>
</dbReference>
<dbReference type="PROSITE" id="PS51318">
    <property type="entry name" value="TAT"/>
    <property type="match status" value="1"/>
</dbReference>
<dbReference type="AlphaFoldDB" id="W9GRP6"/>
<comment type="caution">
    <text evidence="3">The sequence shown here is derived from an EMBL/GenBank/DDBJ whole genome shotgun (WGS) entry which is preliminary data.</text>
</comment>
<dbReference type="InterPro" id="IPR015943">
    <property type="entry name" value="WD40/YVTN_repeat-like_dom_sf"/>
</dbReference>
<protein>
    <recommendedName>
        <fullName evidence="2">DUF6242 domain-containing protein</fullName>
    </recommendedName>
</protein>
<accession>W9GRP6</accession>
<dbReference type="InterPro" id="IPR054817">
    <property type="entry name" value="Glycosyl_F510_1955-like"/>
</dbReference>
<dbReference type="Pfam" id="PF25852">
    <property type="entry name" value="DUF6242_C"/>
    <property type="match status" value="1"/>
</dbReference>
<evidence type="ECO:0000259" key="2">
    <source>
        <dbReference type="Pfam" id="PF25852"/>
    </source>
</evidence>
<sequence length="288" mass="29232">MRTMPNRRTLLIAASVASVALLTACSSTSGPATGAAAGTYAGTNQAITHVHGVARDATTGQVVIATHEGAFLRDSGEWVARGPVVDLMGFTIAADGTWLASGHPGINVDLPQPVGLISSTDQGRTWTVESRGGQSDFHALATGRGLVVGFDGALRTTSDRRTWADRAIPAPAHSLGVSPKSGTVLATTEKGLLRSTDGGQNWTTLAPPGLVALVAWADDQTIVGATVEGVIVTSVDGGKSWKAGTTAVPEVSALSASRLPSGQIEILIVSGTSVLVSTDGGSTTTRLS</sequence>
<keyword evidence="4" id="KW-1185">Reference proteome</keyword>
<dbReference type="PROSITE" id="PS51257">
    <property type="entry name" value="PROKAR_LIPOPROTEIN"/>
    <property type="match status" value="1"/>
</dbReference>
<dbReference type="PATRIC" id="fig|584657.3.peg.239"/>
<name>W9GRP6_9MICO</name>
<dbReference type="SUPFAM" id="SSF110296">
    <property type="entry name" value="Oligoxyloglucan reducing end-specific cellobiohydrolase"/>
    <property type="match status" value="1"/>
</dbReference>